<accession>A0A6J2RJ52</accession>
<dbReference type="RefSeq" id="XP_029310216.1">
    <property type="nucleotide sequence ID" value="XM_029454356.1"/>
</dbReference>
<feature type="domain" description="Ig-like" evidence="4">
    <location>
        <begin position="30"/>
        <end position="111"/>
    </location>
</feature>
<dbReference type="SUPFAM" id="SSF48726">
    <property type="entry name" value="Immunoglobulin"/>
    <property type="match status" value="1"/>
</dbReference>
<keyword evidence="5" id="KW-1185">Reference proteome</keyword>
<keyword evidence="2" id="KW-0812">Transmembrane</keyword>
<dbReference type="AlphaFoldDB" id="A0A6J2RJ52"/>
<reference evidence="6" key="1">
    <citation type="submission" date="2025-08" db="UniProtKB">
        <authorList>
            <consortium name="RefSeq"/>
        </authorList>
    </citation>
    <scope>IDENTIFICATION</scope>
</reference>
<dbReference type="InterPro" id="IPR013783">
    <property type="entry name" value="Ig-like_fold"/>
</dbReference>
<dbReference type="GO" id="GO:0030183">
    <property type="term" value="P:B cell differentiation"/>
    <property type="evidence" value="ECO:0007669"/>
    <property type="project" value="TreeGrafter"/>
</dbReference>
<dbReference type="PROSITE" id="PS50835">
    <property type="entry name" value="IG_LIKE"/>
    <property type="match status" value="1"/>
</dbReference>
<dbReference type="Proteomes" id="UP000504630">
    <property type="component" value="Chromosome 18"/>
</dbReference>
<dbReference type="InterPro" id="IPR003599">
    <property type="entry name" value="Ig_sub"/>
</dbReference>
<evidence type="ECO:0000313" key="5">
    <source>
        <dbReference type="Proteomes" id="UP000504630"/>
    </source>
</evidence>
<dbReference type="GO" id="GO:0009897">
    <property type="term" value="C:external side of plasma membrane"/>
    <property type="evidence" value="ECO:0007669"/>
    <property type="project" value="TreeGrafter"/>
</dbReference>
<keyword evidence="2" id="KW-0472">Membrane</keyword>
<protein>
    <submittedName>
        <fullName evidence="6">Uncharacterized protein LOC115023402 isoform X4</fullName>
    </submittedName>
</protein>
<dbReference type="Pfam" id="PF13927">
    <property type="entry name" value="Ig_3"/>
    <property type="match status" value="1"/>
</dbReference>
<organism evidence="5 6">
    <name type="scientific">Cottoperca gobio</name>
    <name type="common">Frogmouth</name>
    <name type="synonym">Aphritis gobio</name>
    <dbReference type="NCBI Taxonomy" id="56716"/>
    <lineage>
        <taxon>Eukaryota</taxon>
        <taxon>Metazoa</taxon>
        <taxon>Chordata</taxon>
        <taxon>Craniata</taxon>
        <taxon>Vertebrata</taxon>
        <taxon>Euteleostomi</taxon>
        <taxon>Actinopterygii</taxon>
        <taxon>Neopterygii</taxon>
        <taxon>Teleostei</taxon>
        <taxon>Neoteleostei</taxon>
        <taxon>Acanthomorphata</taxon>
        <taxon>Eupercaria</taxon>
        <taxon>Perciformes</taxon>
        <taxon>Notothenioidei</taxon>
        <taxon>Bovichtidae</taxon>
        <taxon>Cottoperca</taxon>
    </lineage>
</organism>
<dbReference type="Gene3D" id="2.60.40.10">
    <property type="entry name" value="Immunoglobulins"/>
    <property type="match status" value="1"/>
</dbReference>
<evidence type="ECO:0000259" key="4">
    <source>
        <dbReference type="PROSITE" id="PS50835"/>
    </source>
</evidence>
<dbReference type="GeneID" id="115023402"/>
<keyword evidence="2" id="KW-1133">Transmembrane helix</keyword>
<feature type="chain" id="PRO_5027022914" evidence="3">
    <location>
        <begin position="27"/>
        <end position="208"/>
    </location>
</feature>
<gene>
    <name evidence="6" type="primary">LOC115023402</name>
</gene>
<keyword evidence="3" id="KW-0732">Signal</keyword>
<sequence>MYRCERMKLLLCSLLLASLHTRSSWSVSSGTVDVTQTPDVSVMEGETVNISCCWPTHFERVRVTWKKNQTLKTEHFNNSQRSQQKEISNCSHLTFTNVTRGDSGRYICCVTMEIPFLNKGKGDGTFITVRDNTTDHTTEEISGSHREEVFIYVLRCLPILTLVITFFYVNNFRTKAQPHTSAAPGNKLTSARRIEEKQEEEEQAQMEI</sequence>
<evidence type="ECO:0000313" key="6">
    <source>
        <dbReference type="RefSeq" id="XP_029310216.1"/>
    </source>
</evidence>
<keyword evidence="1" id="KW-0393">Immunoglobulin domain</keyword>
<evidence type="ECO:0000256" key="1">
    <source>
        <dbReference type="ARBA" id="ARBA00023319"/>
    </source>
</evidence>
<feature type="transmembrane region" description="Helical" evidence="2">
    <location>
        <begin position="149"/>
        <end position="169"/>
    </location>
</feature>
<dbReference type="PANTHER" id="PTHR14334">
    <property type="entry name" value="B-CELL ANTIGEN RECEPTOR COMPLEX-ASSOCIATED PROTEIN"/>
    <property type="match status" value="1"/>
</dbReference>
<name>A0A6J2RJ52_COTGO</name>
<dbReference type="InterPro" id="IPR007110">
    <property type="entry name" value="Ig-like_dom"/>
</dbReference>
<feature type="signal peptide" evidence="3">
    <location>
        <begin position="1"/>
        <end position="26"/>
    </location>
</feature>
<dbReference type="SMART" id="SM00409">
    <property type="entry name" value="IG"/>
    <property type="match status" value="1"/>
</dbReference>
<proteinExistence type="predicted"/>
<evidence type="ECO:0000256" key="3">
    <source>
        <dbReference type="SAM" id="SignalP"/>
    </source>
</evidence>
<evidence type="ECO:0000256" key="2">
    <source>
        <dbReference type="SAM" id="Phobius"/>
    </source>
</evidence>
<dbReference type="GO" id="GO:0050853">
    <property type="term" value="P:B cell receptor signaling pathway"/>
    <property type="evidence" value="ECO:0007669"/>
    <property type="project" value="TreeGrafter"/>
</dbReference>
<dbReference type="GO" id="GO:0019815">
    <property type="term" value="C:B cell receptor complex"/>
    <property type="evidence" value="ECO:0007669"/>
    <property type="project" value="TreeGrafter"/>
</dbReference>
<dbReference type="InterPro" id="IPR036179">
    <property type="entry name" value="Ig-like_dom_sf"/>
</dbReference>